<dbReference type="RefSeq" id="WP_146919516.1">
    <property type="nucleotide sequence ID" value="NZ_CP042430.1"/>
</dbReference>
<reference evidence="2 3" key="1">
    <citation type="journal article" date="2018" name="J. Microbiol.">
        <title>Baekduia soli gen. nov., sp. nov., a novel bacterium isolated from the soil of Baekdu Mountain and proposal of a novel family name, Baekduiaceae fam. nov.</title>
        <authorList>
            <person name="An D.S."/>
            <person name="Siddiqi M.Z."/>
            <person name="Kim K.H."/>
            <person name="Yu H.S."/>
            <person name="Im W.T."/>
        </authorList>
    </citation>
    <scope>NUCLEOTIDE SEQUENCE [LARGE SCALE GENOMIC DNA]</scope>
    <source>
        <strain evidence="2 3">BR7-21</strain>
    </source>
</reference>
<keyword evidence="3" id="KW-1185">Reference proteome</keyword>
<gene>
    <name evidence="2" type="ORF">FSW04_12015</name>
</gene>
<name>A0A5B8U523_9ACTN</name>
<protein>
    <submittedName>
        <fullName evidence="2">Uncharacterized protein</fullName>
    </submittedName>
</protein>
<organism evidence="2 3">
    <name type="scientific">Baekduia soli</name>
    <dbReference type="NCBI Taxonomy" id="496014"/>
    <lineage>
        <taxon>Bacteria</taxon>
        <taxon>Bacillati</taxon>
        <taxon>Actinomycetota</taxon>
        <taxon>Thermoleophilia</taxon>
        <taxon>Solirubrobacterales</taxon>
        <taxon>Baekduiaceae</taxon>
        <taxon>Baekduia</taxon>
    </lineage>
</organism>
<dbReference type="AlphaFoldDB" id="A0A5B8U523"/>
<evidence type="ECO:0000256" key="1">
    <source>
        <dbReference type="SAM" id="Phobius"/>
    </source>
</evidence>
<evidence type="ECO:0000313" key="3">
    <source>
        <dbReference type="Proteomes" id="UP000321805"/>
    </source>
</evidence>
<feature type="transmembrane region" description="Helical" evidence="1">
    <location>
        <begin position="51"/>
        <end position="75"/>
    </location>
</feature>
<dbReference type="EMBL" id="CP042430">
    <property type="protein sequence ID" value="QEC48219.1"/>
    <property type="molecule type" value="Genomic_DNA"/>
</dbReference>
<keyword evidence="1" id="KW-1133">Transmembrane helix</keyword>
<dbReference type="Proteomes" id="UP000321805">
    <property type="component" value="Chromosome"/>
</dbReference>
<evidence type="ECO:0000313" key="2">
    <source>
        <dbReference type="EMBL" id="QEC48219.1"/>
    </source>
</evidence>
<keyword evidence="1" id="KW-0812">Transmembrane</keyword>
<proteinExistence type="predicted"/>
<dbReference type="KEGG" id="bsol:FSW04_12015"/>
<sequence>MRVAGRDLPLAALQWLGLLAAPAAVLSQQIFGVALTLAQCNAAGRSWQLPVHALSAAATAVAAVVAALGVIAAVLALQATAGVEDQAAPPPGRVHFLAVVGLTVSPLLLAVILMDGFGVGFHEACRQS</sequence>
<feature type="transmembrane region" description="Helical" evidence="1">
    <location>
        <begin position="96"/>
        <end position="114"/>
    </location>
</feature>
<keyword evidence="1" id="KW-0472">Membrane</keyword>
<accession>A0A5B8U523</accession>